<dbReference type="NCBIfam" id="TIGR03710">
    <property type="entry name" value="OAFO_sf"/>
    <property type="match status" value="1"/>
</dbReference>
<evidence type="ECO:0000256" key="3">
    <source>
        <dbReference type="ARBA" id="ARBA00023002"/>
    </source>
</evidence>
<evidence type="ECO:0000256" key="2">
    <source>
        <dbReference type="ARBA" id="ARBA00012691"/>
    </source>
</evidence>
<keyword evidence="8" id="KW-1185">Reference proteome</keyword>
<dbReference type="Proteomes" id="UP000008138">
    <property type="component" value="Chromosome"/>
</dbReference>
<dbReference type="PANTHER" id="PTHR32154:SF20">
    <property type="entry name" value="2-OXOGLUTARATE OXIDOREDUCTASE SUBUNIT KORA"/>
    <property type="match status" value="1"/>
</dbReference>
<dbReference type="EC" id="1.2.7.11" evidence="2"/>
<dbReference type="STRING" id="999630.TUZN_0083"/>
<gene>
    <name evidence="7" type="ordered locus">TUZN_0083</name>
</gene>
<dbReference type="AlphaFoldDB" id="F2L137"/>
<reference key="2">
    <citation type="submission" date="2011-03" db="EMBL/GenBank/DDBJ databases">
        <title>Complete genome sequence of the thermoacidophilic crenarchaeon Thermoproteus uzoniensis 768-20.</title>
        <authorList>
            <person name="Mardanov A.V."/>
            <person name="Gumerov V.M."/>
            <person name="Beletsky A.V."/>
            <person name="Prokofeva M.I."/>
            <person name="Bonch-Osmolovskaya E.A."/>
            <person name="Ravin N.V."/>
            <person name="Skryabin K.G."/>
        </authorList>
    </citation>
    <scope>NUCLEOTIDE SEQUENCE</scope>
    <source>
        <strain>768-20</strain>
    </source>
</reference>
<comment type="catalytic activity">
    <reaction evidence="4">
        <text>a 2-oxocarboxylate + 2 oxidized [2Fe-2S]-[ferredoxin] + CoA = an acyl-CoA + 2 reduced [2Fe-2S]-[ferredoxin] + CO2 + H(+)</text>
        <dbReference type="Rhea" id="RHEA:42316"/>
        <dbReference type="Rhea" id="RHEA-COMP:10000"/>
        <dbReference type="Rhea" id="RHEA-COMP:10001"/>
        <dbReference type="ChEBI" id="CHEBI:15378"/>
        <dbReference type="ChEBI" id="CHEBI:16526"/>
        <dbReference type="ChEBI" id="CHEBI:33737"/>
        <dbReference type="ChEBI" id="CHEBI:33738"/>
        <dbReference type="ChEBI" id="CHEBI:35179"/>
        <dbReference type="ChEBI" id="CHEBI:57287"/>
        <dbReference type="ChEBI" id="CHEBI:58342"/>
        <dbReference type="EC" id="1.2.7.11"/>
    </reaction>
</comment>
<keyword evidence="3" id="KW-0560">Oxidoreductase</keyword>
<feature type="domain" description="Pyruvate/ketoisovalerate oxidoreductase catalytic" evidence="5">
    <location>
        <begin position="12"/>
        <end position="170"/>
    </location>
</feature>
<evidence type="ECO:0000313" key="7">
    <source>
        <dbReference type="EMBL" id="AEA11586.1"/>
    </source>
</evidence>
<dbReference type="InterPro" id="IPR002869">
    <property type="entry name" value="Pyrv_flavodox_OxRed_cen"/>
</dbReference>
<dbReference type="GeneID" id="10359635"/>
<name>F2L137_THEU7</name>
<evidence type="ECO:0000313" key="8">
    <source>
        <dbReference type="Proteomes" id="UP000008138"/>
    </source>
</evidence>
<dbReference type="PANTHER" id="PTHR32154">
    <property type="entry name" value="PYRUVATE-FLAVODOXIN OXIDOREDUCTASE-RELATED"/>
    <property type="match status" value="1"/>
</dbReference>
<dbReference type="RefSeq" id="WP_013678922.1">
    <property type="nucleotide sequence ID" value="NC_015315.1"/>
</dbReference>
<reference evidence="7 8" key="1">
    <citation type="journal article" date="2011" name="J. Bacteriol.">
        <title>Complete genome sequence of the thermoacidophilic crenarchaeon Thermoproteus uzoniensis 768-20.</title>
        <authorList>
            <person name="Mardanov A.V."/>
            <person name="Gumerov V.M."/>
            <person name="Beletsky A.V."/>
            <person name="Prokofeva M.I."/>
            <person name="Bonch-Osmolovskaya E.A."/>
            <person name="Ravin N.V."/>
            <person name="Skryabin K.G."/>
        </authorList>
    </citation>
    <scope>NUCLEOTIDE SEQUENCE [LARGE SCALE GENOMIC DNA]</scope>
    <source>
        <strain evidence="7 8">768-20</strain>
    </source>
</reference>
<dbReference type="GO" id="GO:0019164">
    <property type="term" value="F:pyruvate synthase activity"/>
    <property type="evidence" value="ECO:0007669"/>
    <property type="project" value="UniProtKB-ARBA"/>
</dbReference>
<dbReference type="GO" id="GO:0018491">
    <property type="term" value="F:2-oxobutyrate synthase activity"/>
    <property type="evidence" value="ECO:0007669"/>
    <property type="project" value="UniProtKB-ARBA"/>
</dbReference>
<dbReference type="KEGG" id="tuz:TUZN_0083"/>
<dbReference type="Gene3D" id="3.40.50.920">
    <property type="match status" value="1"/>
</dbReference>
<dbReference type="CDD" id="cd07034">
    <property type="entry name" value="TPP_PYR_PFOR_IOR-alpha_like"/>
    <property type="match status" value="1"/>
</dbReference>
<keyword evidence="7" id="KW-0670">Pyruvate</keyword>
<feature type="domain" description="Pyruvate flavodoxin/ferredoxin oxidoreductase pyrimidine binding" evidence="6">
    <location>
        <begin position="201"/>
        <end position="429"/>
    </location>
</feature>
<dbReference type="InterPro" id="IPR019752">
    <property type="entry name" value="Pyrv/ketoisovalerate_OxRed_cat"/>
</dbReference>
<dbReference type="Pfam" id="PF01558">
    <property type="entry name" value="POR"/>
    <property type="match status" value="1"/>
</dbReference>
<evidence type="ECO:0000256" key="1">
    <source>
        <dbReference type="ARBA" id="ARBA00011631"/>
    </source>
</evidence>
<dbReference type="HOGENOM" id="CLU_017038_1_0_2"/>
<dbReference type="eggNOG" id="arCOG01606">
    <property type="taxonomic scope" value="Archaea"/>
</dbReference>
<dbReference type="Gene3D" id="3.40.50.970">
    <property type="match status" value="1"/>
</dbReference>
<dbReference type="GO" id="GO:0006979">
    <property type="term" value="P:response to oxidative stress"/>
    <property type="evidence" value="ECO:0007669"/>
    <property type="project" value="TreeGrafter"/>
</dbReference>
<dbReference type="InterPro" id="IPR022367">
    <property type="entry name" value="2-oxoacid/accept_OxRdtase_asu"/>
</dbReference>
<dbReference type="EMBL" id="CP002590">
    <property type="protein sequence ID" value="AEA11586.1"/>
    <property type="molecule type" value="Genomic_DNA"/>
</dbReference>
<accession>F2L137</accession>
<dbReference type="FunFam" id="3.40.50.970:FF:000022">
    <property type="entry name" value="2-oxoglutarate ferredoxin oxidoreductase alpha subunit"/>
    <property type="match status" value="1"/>
</dbReference>
<organism evidence="7 8">
    <name type="scientific">Thermoproteus uzoniensis (strain 768-20)</name>
    <dbReference type="NCBI Taxonomy" id="999630"/>
    <lineage>
        <taxon>Archaea</taxon>
        <taxon>Thermoproteota</taxon>
        <taxon>Thermoprotei</taxon>
        <taxon>Thermoproteales</taxon>
        <taxon>Thermoproteaceae</taxon>
        <taxon>Thermoproteus</taxon>
    </lineage>
</organism>
<dbReference type="Gene3D" id="3.40.920.10">
    <property type="entry name" value="Pyruvate-ferredoxin oxidoreductase, PFOR, domain III"/>
    <property type="match status" value="1"/>
</dbReference>
<evidence type="ECO:0000256" key="4">
    <source>
        <dbReference type="ARBA" id="ARBA00048893"/>
    </source>
</evidence>
<dbReference type="InterPro" id="IPR029061">
    <property type="entry name" value="THDP-binding"/>
</dbReference>
<dbReference type="SUPFAM" id="SSF52922">
    <property type="entry name" value="TK C-terminal domain-like"/>
    <property type="match status" value="1"/>
</dbReference>
<comment type="subunit">
    <text evidence="1">Heterodimer composed of an alpha and a beta subunit.</text>
</comment>
<protein>
    <recommendedName>
        <fullName evidence="2">2-oxoacid oxidoreductase (ferredoxin)</fullName>
        <ecNumber evidence="2">1.2.7.11</ecNumber>
    </recommendedName>
</protein>
<dbReference type="InterPro" id="IPR009014">
    <property type="entry name" value="Transketo_C/PFOR_II"/>
</dbReference>
<dbReference type="InterPro" id="IPR002880">
    <property type="entry name" value="Pyrv_Fd/Flavodoxin_OxRdtase_N"/>
</dbReference>
<sequence length="557" mass="60474">MEITIRISGAQGEGVESAGRLVALSLAKLGYHVFAFRQYASIIKGNPTMFYQIRASDKKIYSHGRWNSYDVLVALNKNALAAHEGRAKYVIYDSADRQTPQRAGEIPVPLTDYALKAGNKIMRNTVAVGALMGLLGADISVLAGLLKREFGEKGEKIAEQNIQAAQMGMDHAAKTAGSAWSFSKAGEQKLLMSGAEALAVGSILAGMRFYVAYPMTPASPIMHFLAEAGPKFGVAVVQAEDEIAAINMVIGASFAGVRAATGTSGGGFDLMHEGFGLAAMIETPAVVFLSQRGGPSTGLPTETEQADLLMSLAPSHGEYPHAVIAPYTIEDGLYAAAKAFNIAEKYQIPVIVATDLYFNESLATVDDIDWGRFKIERGQLVTSPVVWEEYKRYKLTDDGISPRTIPGVPGGMYVATSDEHDERGDVITDRHLPEIRKAMHEKRMRKLAKVVEEMEGPASFGSGEIALVTWGSTAMPVLDLLSQRRDLAAVVFRDIYPLNREAAAKALDGGRALIDVELNREGQLAVYLKRELGVEFKRRVLKWWGEPFSVDELSELV</sequence>
<evidence type="ECO:0000259" key="5">
    <source>
        <dbReference type="Pfam" id="PF01558"/>
    </source>
</evidence>
<proteinExistence type="predicted"/>
<dbReference type="InterPro" id="IPR050722">
    <property type="entry name" value="Pyruvate:ferred/Flavod_OxRd"/>
</dbReference>
<dbReference type="Pfam" id="PF01855">
    <property type="entry name" value="POR_N"/>
    <property type="match status" value="1"/>
</dbReference>
<dbReference type="SUPFAM" id="SSF53323">
    <property type="entry name" value="Pyruvate-ferredoxin oxidoreductase, PFOR, domain III"/>
    <property type="match status" value="1"/>
</dbReference>
<evidence type="ECO:0000259" key="6">
    <source>
        <dbReference type="Pfam" id="PF01855"/>
    </source>
</evidence>
<dbReference type="OrthoDB" id="31112at2157"/>
<dbReference type="SUPFAM" id="SSF52518">
    <property type="entry name" value="Thiamin diphosphate-binding fold (THDP-binding)"/>
    <property type="match status" value="1"/>
</dbReference>